<evidence type="ECO:0000313" key="5">
    <source>
        <dbReference type="Proteomes" id="UP001597083"/>
    </source>
</evidence>
<protein>
    <submittedName>
        <fullName evidence="4">ABC transporter substrate-binding protein</fullName>
    </submittedName>
</protein>
<organism evidence="4 5">
    <name type="scientific">Actinomadura adrarensis</name>
    <dbReference type="NCBI Taxonomy" id="1819600"/>
    <lineage>
        <taxon>Bacteria</taxon>
        <taxon>Bacillati</taxon>
        <taxon>Actinomycetota</taxon>
        <taxon>Actinomycetes</taxon>
        <taxon>Streptosporangiales</taxon>
        <taxon>Thermomonosporaceae</taxon>
        <taxon>Actinomadura</taxon>
    </lineage>
</organism>
<name>A0ABW3CL96_9ACTN</name>
<sequence>SPPQDWTPYVNRVMDSADGGPPDVVASVMSGTRFNTAFYTALRQAGFKGMITDATSYDPKAIADPQSRAALEGVYPNTTFSPFESSNPQVAAMKADIQKVGGANATLSSYTAGGYWSADIFMEILKKTGKDLTRDSFLKAANGFSYGNPGFGQIAYPHNQTHHNGCGALLQVRSGRFTVAQPLKCFPPVPAQ</sequence>
<evidence type="ECO:0000259" key="3">
    <source>
        <dbReference type="Pfam" id="PF13458"/>
    </source>
</evidence>
<accession>A0ABW3CL96</accession>
<evidence type="ECO:0000313" key="4">
    <source>
        <dbReference type="EMBL" id="MFD0854557.1"/>
    </source>
</evidence>
<keyword evidence="2" id="KW-0732">Signal</keyword>
<reference evidence="5" key="1">
    <citation type="journal article" date="2019" name="Int. J. Syst. Evol. Microbiol.">
        <title>The Global Catalogue of Microorganisms (GCM) 10K type strain sequencing project: providing services to taxonomists for standard genome sequencing and annotation.</title>
        <authorList>
            <consortium name="The Broad Institute Genomics Platform"/>
            <consortium name="The Broad Institute Genome Sequencing Center for Infectious Disease"/>
            <person name="Wu L."/>
            <person name="Ma J."/>
        </authorList>
    </citation>
    <scope>NUCLEOTIDE SEQUENCE [LARGE SCALE GENOMIC DNA]</scope>
    <source>
        <strain evidence="5">JCM 31696</strain>
    </source>
</reference>
<feature type="domain" description="Leucine-binding protein" evidence="3">
    <location>
        <begin position="4"/>
        <end position="174"/>
    </location>
</feature>
<proteinExistence type="inferred from homology"/>
<dbReference type="SUPFAM" id="SSF53822">
    <property type="entry name" value="Periplasmic binding protein-like I"/>
    <property type="match status" value="1"/>
</dbReference>
<comment type="similarity">
    <text evidence="1">Belongs to the leucine-binding protein family.</text>
</comment>
<gene>
    <name evidence="4" type="ORF">ACFQ07_20135</name>
</gene>
<dbReference type="InterPro" id="IPR028082">
    <property type="entry name" value="Peripla_BP_I"/>
</dbReference>
<dbReference type="Pfam" id="PF13458">
    <property type="entry name" value="Peripla_BP_6"/>
    <property type="match status" value="1"/>
</dbReference>
<keyword evidence="5" id="KW-1185">Reference proteome</keyword>
<comment type="caution">
    <text evidence="4">The sequence shown here is derived from an EMBL/GenBank/DDBJ whole genome shotgun (WGS) entry which is preliminary data.</text>
</comment>
<dbReference type="Proteomes" id="UP001597083">
    <property type="component" value="Unassembled WGS sequence"/>
</dbReference>
<feature type="non-terminal residue" evidence="4">
    <location>
        <position position="1"/>
    </location>
</feature>
<dbReference type="InterPro" id="IPR028081">
    <property type="entry name" value="Leu-bd"/>
</dbReference>
<evidence type="ECO:0000256" key="1">
    <source>
        <dbReference type="ARBA" id="ARBA00010062"/>
    </source>
</evidence>
<dbReference type="EMBL" id="JBHTIR010003023">
    <property type="protein sequence ID" value="MFD0854557.1"/>
    <property type="molecule type" value="Genomic_DNA"/>
</dbReference>
<dbReference type="Gene3D" id="3.40.50.2300">
    <property type="match status" value="2"/>
</dbReference>
<evidence type="ECO:0000256" key="2">
    <source>
        <dbReference type="ARBA" id="ARBA00022729"/>
    </source>
</evidence>